<organism evidence="2 3">
    <name type="scientific">Piloderma croceum (strain F 1598)</name>
    <dbReference type="NCBI Taxonomy" id="765440"/>
    <lineage>
        <taxon>Eukaryota</taxon>
        <taxon>Fungi</taxon>
        <taxon>Dikarya</taxon>
        <taxon>Basidiomycota</taxon>
        <taxon>Agaricomycotina</taxon>
        <taxon>Agaricomycetes</taxon>
        <taxon>Agaricomycetidae</taxon>
        <taxon>Atheliales</taxon>
        <taxon>Atheliaceae</taxon>
        <taxon>Piloderma</taxon>
    </lineage>
</organism>
<dbReference type="OrthoDB" id="10658177at2759"/>
<evidence type="ECO:0000313" key="2">
    <source>
        <dbReference type="EMBL" id="KIM89853.1"/>
    </source>
</evidence>
<name>A0A0C3BTG5_PILCF</name>
<dbReference type="AlphaFoldDB" id="A0A0C3BTG5"/>
<sequence>MSALRLVITWPGIWSDINQHALKEESTYQQPGHLFTEKCKTGGGGEDVEGGGSDLDGAEQTGDLDHDKHNLWYTENMEDDNADDKAHQDEDKESILSIMSMDEDVPTLNESSLNLLLNSMQKVIQRGKSAVAKGIKATYAVKVGQKQSGRSERREKSKKQTEYEEGLRGGNQLENWFKKQTEVEADVVENGSDEDITAGSSRSQAIKLQEASEESKHDDETATLPPSTRALSPAISTGGEVESGEPEPEHAITDSPSHDQEFGANAQPLSDLSESELPSTAVPNIASLVVARASQSYEDVLVAFVDSMDGWITSSLAIAHAVECGLWLARKL</sequence>
<gene>
    <name evidence="2" type="ORF">PILCRDRAFT_84701</name>
</gene>
<feature type="region of interest" description="Disordered" evidence="1">
    <location>
        <begin position="143"/>
        <end position="167"/>
    </location>
</feature>
<reference evidence="2 3" key="1">
    <citation type="submission" date="2014-04" db="EMBL/GenBank/DDBJ databases">
        <authorList>
            <consortium name="DOE Joint Genome Institute"/>
            <person name="Kuo A."/>
            <person name="Tarkka M."/>
            <person name="Buscot F."/>
            <person name="Kohler A."/>
            <person name="Nagy L.G."/>
            <person name="Floudas D."/>
            <person name="Copeland A."/>
            <person name="Barry K.W."/>
            <person name="Cichocki N."/>
            <person name="Veneault-Fourrey C."/>
            <person name="LaButti K."/>
            <person name="Lindquist E.A."/>
            <person name="Lipzen A."/>
            <person name="Lundell T."/>
            <person name="Morin E."/>
            <person name="Murat C."/>
            <person name="Sun H."/>
            <person name="Tunlid A."/>
            <person name="Henrissat B."/>
            <person name="Grigoriev I.V."/>
            <person name="Hibbett D.S."/>
            <person name="Martin F."/>
            <person name="Nordberg H.P."/>
            <person name="Cantor M.N."/>
            <person name="Hua S.X."/>
        </authorList>
    </citation>
    <scope>NUCLEOTIDE SEQUENCE [LARGE SCALE GENOMIC DNA]</scope>
    <source>
        <strain evidence="2 3">F 1598</strain>
    </source>
</reference>
<protein>
    <submittedName>
        <fullName evidence="2">Uncharacterized protein</fullName>
    </submittedName>
</protein>
<keyword evidence="3" id="KW-1185">Reference proteome</keyword>
<dbReference type="EMBL" id="KN832974">
    <property type="protein sequence ID" value="KIM89853.1"/>
    <property type="molecule type" value="Genomic_DNA"/>
</dbReference>
<dbReference type="Proteomes" id="UP000054166">
    <property type="component" value="Unassembled WGS sequence"/>
</dbReference>
<feature type="region of interest" description="Disordered" evidence="1">
    <location>
        <begin position="37"/>
        <end position="65"/>
    </location>
</feature>
<dbReference type="InParanoid" id="A0A0C3BTG5"/>
<accession>A0A0C3BTG5</accession>
<evidence type="ECO:0000313" key="3">
    <source>
        <dbReference type="Proteomes" id="UP000054166"/>
    </source>
</evidence>
<evidence type="ECO:0000256" key="1">
    <source>
        <dbReference type="SAM" id="MobiDB-lite"/>
    </source>
</evidence>
<feature type="compositionally biased region" description="Gly residues" evidence="1">
    <location>
        <begin position="41"/>
        <end position="54"/>
    </location>
</feature>
<feature type="compositionally biased region" description="Basic and acidic residues" evidence="1">
    <location>
        <begin position="149"/>
        <end position="167"/>
    </location>
</feature>
<proteinExistence type="predicted"/>
<feature type="compositionally biased region" description="Basic and acidic residues" evidence="1">
    <location>
        <begin position="247"/>
        <end position="261"/>
    </location>
</feature>
<dbReference type="HOGENOM" id="CLU_837060_0_0_1"/>
<reference evidence="3" key="2">
    <citation type="submission" date="2015-01" db="EMBL/GenBank/DDBJ databases">
        <title>Evolutionary Origins and Diversification of the Mycorrhizal Mutualists.</title>
        <authorList>
            <consortium name="DOE Joint Genome Institute"/>
            <consortium name="Mycorrhizal Genomics Consortium"/>
            <person name="Kohler A."/>
            <person name="Kuo A."/>
            <person name="Nagy L.G."/>
            <person name="Floudas D."/>
            <person name="Copeland A."/>
            <person name="Barry K.W."/>
            <person name="Cichocki N."/>
            <person name="Veneault-Fourrey C."/>
            <person name="LaButti K."/>
            <person name="Lindquist E.A."/>
            <person name="Lipzen A."/>
            <person name="Lundell T."/>
            <person name="Morin E."/>
            <person name="Murat C."/>
            <person name="Riley R."/>
            <person name="Ohm R."/>
            <person name="Sun H."/>
            <person name="Tunlid A."/>
            <person name="Henrissat B."/>
            <person name="Grigoriev I.V."/>
            <person name="Hibbett D.S."/>
            <person name="Martin F."/>
        </authorList>
    </citation>
    <scope>NUCLEOTIDE SEQUENCE [LARGE SCALE GENOMIC DNA]</scope>
    <source>
        <strain evidence="3">F 1598</strain>
    </source>
</reference>
<feature type="region of interest" description="Disordered" evidence="1">
    <location>
        <begin position="188"/>
        <end position="265"/>
    </location>
</feature>